<dbReference type="SUPFAM" id="SSF52540">
    <property type="entry name" value="P-loop containing nucleoside triphosphate hydrolases"/>
    <property type="match status" value="2"/>
</dbReference>
<dbReference type="InterPro" id="IPR011527">
    <property type="entry name" value="ABC1_TM_dom"/>
</dbReference>
<organism evidence="12 13">
    <name type="scientific">Dictyocaulus viviparus</name>
    <name type="common">Bovine lungworm</name>
    <dbReference type="NCBI Taxonomy" id="29172"/>
    <lineage>
        <taxon>Eukaryota</taxon>
        <taxon>Metazoa</taxon>
        <taxon>Ecdysozoa</taxon>
        <taxon>Nematoda</taxon>
        <taxon>Chromadorea</taxon>
        <taxon>Rhabditida</taxon>
        <taxon>Rhabditina</taxon>
        <taxon>Rhabditomorpha</taxon>
        <taxon>Strongyloidea</taxon>
        <taxon>Metastrongylidae</taxon>
        <taxon>Dictyocaulus</taxon>
    </lineage>
</organism>
<dbReference type="GO" id="GO:0005743">
    <property type="term" value="C:mitochondrial inner membrane"/>
    <property type="evidence" value="ECO:0007669"/>
    <property type="project" value="TreeGrafter"/>
</dbReference>
<dbReference type="PROSITE" id="PS50929">
    <property type="entry name" value="ABC_TM1F"/>
    <property type="match status" value="2"/>
</dbReference>
<evidence type="ECO:0000256" key="2">
    <source>
        <dbReference type="ARBA" id="ARBA00007577"/>
    </source>
</evidence>
<dbReference type="AlphaFoldDB" id="A0A0D8XCW7"/>
<comment type="similarity">
    <text evidence="2">Belongs to the ABC transporter superfamily. ABCB family. Multidrug resistance exporter (TC 3.A.1.201) subfamily.</text>
</comment>
<evidence type="ECO:0000256" key="3">
    <source>
        <dbReference type="ARBA" id="ARBA00022692"/>
    </source>
</evidence>
<feature type="transmembrane region" description="Helical" evidence="9">
    <location>
        <begin position="102"/>
        <end position="127"/>
    </location>
</feature>
<dbReference type="PANTHER" id="PTHR43394">
    <property type="entry name" value="ATP-DEPENDENT PERMEASE MDL1, MITOCHONDRIAL"/>
    <property type="match status" value="1"/>
</dbReference>
<keyword evidence="5 12" id="KW-0067">ATP-binding</keyword>
<keyword evidence="7 9" id="KW-0472">Membrane</keyword>
<dbReference type="OrthoDB" id="6500128at2759"/>
<dbReference type="CDD" id="cd03249">
    <property type="entry name" value="ABC_MTABC3_MDL1_MDL2"/>
    <property type="match status" value="1"/>
</dbReference>
<dbReference type="Pfam" id="PF00664">
    <property type="entry name" value="ABC_membrane"/>
    <property type="match status" value="3"/>
</dbReference>
<dbReference type="SUPFAM" id="SSF90123">
    <property type="entry name" value="ABC transporter transmembrane region"/>
    <property type="match status" value="2"/>
</dbReference>
<dbReference type="PROSITE" id="PS50893">
    <property type="entry name" value="ABC_TRANSPORTER_2"/>
    <property type="match status" value="1"/>
</dbReference>
<dbReference type="GO" id="GO:0090374">
    <property type="term" value="P:oligopeptide export from mitochondrion"/>
    <property type="evidence" value="ECO:0007669"/>
    <property type="project" value="TreeGrafter"/>
</dbReference>
<reference evidence="13" key="2">
    <citation type="journal article" date="2016" name="Sci. Rep.">
        <title>Dictyocaulus viviparus genome, variome and transcriptome elucidate lungworm biology and support future intervention.</title>
        <authorList>
            <person name="McNulty S.N."/>
            <person name="Strube C."/>
            <person name="Rosa B.A."/>
            <person name="Martin J.C."/>
            <person name="Tyagi R."/>
            <person name="Choi Y.J."/>
            <person name="Wang Q."/>
            <person name="Hallsworth Pepin K."/>
            <person name="Zhang X."/>
            <person name="Ozersky P."/>
            <person name="Wilson R.K."/>
            <person name="Sternberg P.W."/>
            <person name="Gasser R.B."/>
            <person name="Mitreva M."/>
        </authorList>
    </citation>
    <scope>NUCLEOTIDE SEQUENCE [LARGE SCALE GENOMIC DNA]</scope>
    <source>
        <strain evidence="13">HannoverDv2000</strain>
    </source>
</reference>
<accession>A0A0D8XCW7</accession>
<dbReference type="Gene3D" id="1.20.1560.10">
    <property type="entry name" value="ABC transporter type 1, transmembrane domain"/>
    <property type="match status" value="4"/>
</dbReference>
<dbReference type="Proteomes" id="UP000053766">
    <property type="component" value="Unassembled WGS sequence"/>
</dbReference>
<dbReference type="Gene3D" id="3.40.50.300">
    <property type="entry name" value="P-loop containing nucleotide triphosphate hydrolases"/>
    <property type="match status" value="1"/>
</dbReference>
<protein>
    <submittedName>
        <fullName evidence="12">ABC transporter, ATP-binding protein</fullName>
    </submittedName>
</protein>
<feature type="domain" description="ABC transporter" evidence="10">
    <location>
        <begin position="353"/>
        <end position="628"/>
    </location>
</feature>
<dbReference type="EMBL" id="KN716811">
    <property type="protein sequence ID" value="KJH41504.1"/>
    <property type="molecule type" value="Genomic_DNA"/>
</dbReference>
<reference evidence="12 13" key="1">
    <citation type="submission" date="2013-11" db="EMBL/GenBank/DDBJ databases">
        <title>Draft genome of the bovine lungworm Dictyocaulus viviparus.</title>
        <authorList>
            <person name="Mitreva M."/>
        </authorList>
    </citation>
    <scope>NUCLEOTIDE SEQUENCE [LARGE SCALE GENOMIC DNA]</scope>
    <source>
        <strain evidence="12 13">HannoverDv2000</strain>
    </source>
</reference>
<evidence type="ECO:0000256" key="9">
    <source>
        <dbReference type="SAM" id="Phobius"/>
    </source>
</evidence>
<evidence type="ECO:0000256" key="7">
    <source>
        <dbReference type="ARBA" id="ARBA00023136"/>
    </source>
</evidence>
<dbReference type="Pfam" id="PF00005">
    <property type="entry name" value="ABC_tran"/>
    <property type="match status" value="1"/>
</dbReference>
<dbReference type="InterPro" id="IPR036640">
    <property type="entry name" value="ABC1_TM_sf"/>
</dbReference>
<evidence type="ECO:0000313" key="12">
    <source>
        <dbReference type="EMBL" id="KJH41504.1"/>
    </source>
</evidence>
<dbReference type="CDD" id="cd18577">
    <property type="entry name" value="ABC_6TM_Pgp_ABCB1_D1_like"/>
    <property type="match status" value="1"/>
</dbReference>
<keyword evidence="13" id="KW-1185">Reference proteome</keyword>
<comment type="subcellular location">
    <subcellularLocation>
        <location evidence="1">Membrane</location>
        <topology evidence="1">Multi-pass membrane protein</topology>
    </subcellularLocation>
</comment>
<feature type="domain" description="ABC transmembrane type-1" evidence="11">
    <location>
        <begin position="102"/>
        <end position="263"/>
    </location>
</feature>
<feature type="transmembrane region" description="Helical" evidence="9">
    <location>
        <begin position="177"/>
        <end position="195"/>
    </location>
</feature>
<feature type="domain" description="ABC transmembrane type-1" evidence="11">
    <location>
        <begin position="711"/>
        <end position="905"/>
    </location>
</feature>
<feature type="transmembrane region" description="Helical" evidence="9">
    <location>
        <begin position="845"/>
        <end position="870"/>
    </location>
</feature>
<dbReference type="PANTHER" id="PTHR43394:SF27">
    <property type="entry name" value="ATP-DEPENDENT TRANSLOCASE ABCB1-LIKE"/>
    <property type="match status" value="1"/>
</dbReference>
<keyword evidence="4" id="KW-0547">Nucleotide-binding</keyword>
<evidence type="ECO:0000259" key="11">
    <source>
        <dbReference type="PROSITE" id="PS50929"/>
    </source>
</evidence>
<feature type="region of interest" description="Disordered" evidence="8">
    <location>
        <begin position="1"/>
        <end position="21"/>
    </location>
</feature>
<dbReference type="InterPro" id="IPR017871">
    <property type="entry name" value="ABC_transporter-like_CS"/>
</dbReference>
<dbReference type="InterPro" id="IPR039421">
    <property type="entry name" value="Type_1_exporter"/>
</dbReference>
<dbReference type="GO" id="GO:0015421">
    <property type="term" value="F:ABC-type oligopeptide transporter activity"/>
    <property type="evidence" value="ECO:0007669"/>
    <property type="project" value="TreeGrafter"/>
</dbReference>
<dbReference type="STRING" id="29172.A0A0D8XCW7"/>
<dbReference type="PROSITE" id="PS00211">
    <property type="entry name" value="ABC_TRANSPORTER_1"/>
    <property type="match status" value="1"/>
</dbReference>
<name>A0A0D8XCW7_DICVI</name>
<evidence type="ECO:0000259" key="10">
    <source>
        <dbReference type="PROSITE" id="PS50893"/>
    </source>
</evidence>
<dbReference type="GO" id="GO:0005524">
    <property type="term" value="F:ATP binding"/>
    <property type="evidence" value="ECO:0007669"/>
    <property type="project" value="UniProtKB-KW"/>
</dbReference>
<keyword evidence="3 9" id="KW-0812">Transmembrane</keyword>
<dbReference type="InterPro" id="IPR027417">
    <property type="entry name" value="P-loop_NTPase"/>
</dbReference>
<evidence type="ECO:0000256" key="4">
    <source>
        <dbReference type="ARBA" id="ARBA00022741"/>
    </source>
</evidence>
<evidence type="ECO:0000256" key="8">
    <source>
        <dbReference type="SAM" id="MobiDB-lite"/>
    </source>
</evidence>
<feature type="transmembrane region" description="Helical" evidence="9">
    <location>
        <begin position="882"/>
        <end position="900"/>
    </location>
</feature>
<dbReference type="InterPro" id="IPR003593">
    <property type="entry name" value="AAA+_ATPase"/>
</dbReference>
<evidence type="ECO:0000256" key="5">
    <source>
        <dbReference type="ARBA" id="ARBA00022840"/>
    </source>
</evidence>
<keyword evidence="6 9" id="KW-1133">Transmembrane helix</keyword>
<evidence type="ECO:0000313" key="13">
    <source>
        <dbReference type="Proteomes" id="UP000053766"/>
    </source>
</evidence>
<sequence>MKRDISAYEAPGDGNGEIEKIENDKTDVVRKNGVQAKFSGDVILQDFDNDDDEGSKVTSAETSNWEKFINYLLCRSDLAKQTLKGKPVPFLKLFRYSTKLDVFMLIVGTIGAALNGCCQFLCFYNVCTRQIANIRLQYLKAVLRQNAAWLDRHHCGVLTTQLNDNIERIREGVGDKMGLLIRGFSMFIVALIISFSTQWKLALFMSPVAPLSCFCMSVMSRKVAELTSKELKDVGKAGAIAEESVLGVRTVQALNGQEEMIEKSKACRSRMHMFRFGGHLLEIGAIQDTGDVITVVISMMMGAYFLGLISPHLMVLLNARVSAAVIYDTIDRRPKIDVYSTSGKLPGNIKGDIEFNNVHFRYPTRKDVKVLNGLTLKIHNGETVAFVGHSGCGKSTAVGLITRLYEAESGEVSFPCWLLQCINNLPIRLIRARIIWGMIRTHMVKIDANDVCDVNLEWLRNTVEWLRNTVGIVEQEPTLFNGTIEENLKVGNPTITSSEMIEVCKTANAHDFITQLPKGYSTIIGDGAVQLSGGQKQRIAIARTLARNPKILLLDEATSALDANSECVVQQALDVASKGRTTIVIAHRLSTIRKADKIMVFEKGVIAEQGTHQELINLDGRYAKLVRAQQFHSDENEDCLLNDDIIPDLPVVSDVSRKASETPSIGAETFIRGALSVQSFRNSLIMSGGDEVMMAMESSQFEQQVKEEMKRNLLFAKVSEQLTLSLRIKTFRSILYQDAAYFDNPEHSPGRLITRLATDAPNIKVYNVRRSYGYARSNYSNDKLADDKTNQAGKLNIFFQLSIEIIENIRTVQLLTREKYFYEKYMEALKQEKNKEIKKGYYEGINYALSQSFICFSLGFAYAIGIPLITQWQYDSDKVYRAVFSVLLACIGVMNCSTFFPEFTKARTAAGMIFNMINRQSKTADIDEGLQLVMS</sequence>
<dbReference type="InterPro" id="IPR003439">
    <property type="entry name" value="ABC_transporter-like_ATP-bd"/>
</dbReference>
<gene>
    <name evidence="12" type="ORF">DICVIV_12521</name>
</gene>
<proteinExistence type="inferred from homology"/>
<evidence type="ECO:0000256" key="1">
    <source>
        <dbReference type="ARBA" id="ARBA00004141"/>
    </source>
</evidence>
<dbReference type="SMART" id="SM00382">
    <property type="entry name" value="AAA"/>
    <property type="match status" value="1"/>
</dbReference>
<dbReference type="GO" id="GO:0016887">
    <property type="term" value="F:ATP hydrolysis activity"/>
    <property type="evidence" value="ECO:0007669"/>
    <property type="project" value="InterPro"/>
</dbReference>
<evidence type="ECO:0000256" key="6">
    <source>
        <dbReference type="ARBA" id="ARBA00022989"/>
    </source>
</evidence>